<feature type="compositionally biased region" description="Polar residues" evidence="1">
    <location>
        <begin position="38"/>
        <end position="54"/>
    </location>
</feature>
<sequence>MNINHENPSASADHAGGETKNNAAASVDKDTHEIKLSPASNAYVQRIGSTTGKTPKQIVDGLVRKEKAQARKREENKLKKGSKSSVTSSFRVSPEIKRKLDRRADAEGKSTSKLVGELITQALSGEDTTPANATDAVFCAPDSKRYQLTLGKMKDLQFSVFSIEDSLKAERPMDEADLERWDAAWTKLEKVLDAVPHTINALGIFGRLPCLFLTEDERTRLRRIALNPKNPAVLKKLAAVILGDSSLLPKK</sequence>
<dbReference type="SUPFAM" id="SSF47598">
    <property type="entry name" value="Ribbon-helix-helix"/>
    <property type="match status" value="1"/>
</dbReference>
<dbReference type="InterPro" id="IPR010985">
    <property type="entry name" value="Ribbon_hlx_hlx"/>
</dbReference>
<name>A0A927IIP5_9BACT</name>
<proteinExistence type="predicted"/>
<gene>
    <name evidence="2" type="ORF">IEN85_16235</name>
</gene>
<dbReference type="AlphaFoldDB" id="A0A927IIP5"/>
<accession>A0A927IIP5</accession>
<dbReference type="Proteomes" id="UP000622317">
    <property type="component" value="Unassembled WGS sequence"/>
</dbReference>
<feature type="compositionally biased region" description="Polar residues" evidence="1">
    <location>
        <begin position="1"/>
        <end position="10"/>
    </location>
</feature>
<evidence type="ECO:0000313" key="2">
    <source>
        <dbReference type="EMBL" id="MBD5781049.1"/>
    </source>
</evidence>
<feature type="region of interest" description="Disordered" evidence="1">
    <location>
        <begin position="1"/>
        <end position="92"/>
    </location>
</feature>
<comment type="caution">
    <text evidence="2">The sequence shown here is derived from an EMBL/GenBank/DDBJ whole genome shotgun (WGS) entry which is preliminary data.</text>
</comment>
<keyword evidence="3" id="KW-1185">Reference proteome</keyword>
<reference evidence="2" key="1">
    <citation type="submission" date="2020-09" db="EMBL/GenBank/DDBJ databases">
        <title>Pelagicoccus enzymogenes sp. nov. with an EPS production, isolated from marine sediment.</title>
        <authorList>
            <person name="Feng X."/>
        </authorList>
    </citation>
    <scope>NUCLEOTIDE SEQUENCE</scope>
    <source>
        <strain evidence="2">NFK12</strain>
    </source>
</reference>
<protein>
    <submittedName>
        <fullName evidence="2">Uncharacterized protein</fullName>
    </submittedName>
</protein>
<evidence type="ECO:0000256" key="1">
    <source>
        <dbReference type="SAM" id="MobiDB-lite"/>
    </source>
</evidence>
<dbReference type="EMBL" id="JACYFG010000038">
    <property type="protein sequence ID" value="MBD5781049.1"/>
    <property type="molecule type" value="Genomic_DNA"/>
</dbReference>
<organism evidence="2 3">
    <name type="scientific">Pelagicoccus enzymogenes</name>
    <dbReference type="NCBI Taxonomy" id="2773457"/>
    <lineage>
        <taxon>Bacteria</taxon>
        <taxon>Pseudomonadati</taxon>
        <taxon>Verrucomicrobiota</taxon>
        <taxon>Opitutia</taxon>
        <taxon>Puniceicoccales</taxon>
        <taxon>Pelagicoccaceae</taxon>
        <taxon>Pelagicoccus</taxon>
    </lineage>
</organism>
<evidence type="ECO:0000313" key="3">
    <source>
        <dbReference type="Proteomes" id="UP000622317"/>
    </source>
</evidence>
<dbReference type="RefSeq" id="WP_191618152.1">
    <property type="nucleotide sequence ID" value="NZ_JACYFG010000038.1"/>
</dbReference>
<feature type="compositionally biased region" description="Basic and acidic residues" evidence="1">
    <location>
        <begin position="62"/>
        <end position="78"/>
    </location>
</feature>
<dbReference type="GO" id="GO:0006355">
    <property type="term" value="P:regulation of DNA-templated transcription"/>
    <property type="evidence" value="ECO:0007669"/>
    <property type="project" value="InterPro"/>
</dbReference>